<dbReference type="EMBL" id="CP035299">
    <property type="protein sequence ID" value="QAU53134.1"/>
    <property type="molecule type" value="Genomic_DNA"/>
</dbReference>
<keyword evidence="2" id="KW-1185">Reference proteome</keyword>
<dbReference type="OrthoDB" id="5794853at2"/>
<dbReference type="PANTHER" id="PTHR43540">
    <property type="entry name" value="PEROXYUREIDOACRYLATE/UREIDOACRYLATE AMIDOHYDROLASE-RELATED"/>
    <property type="match status" value="1"/>
</dbReference>
<evidence type="ECO:0000313" key="1">
    <source>
        <dbReference type="EMBL" id="QAU53134.1"/>
    </source>
</evidence>
<dbReference type="InterPro" id="IPR000868">
    <property type="entry name" value="Isochorismatase-like_dom"/>
</dbReference>
<keyword evidence="1" id="KW-0378">Hydrolase</keyword>
<evidence type="ECO:0000313" key="2">
    <source>
        <dbReference type="Proteomes" id="UP000288929"/>
    </source>
</evidence>
<dbReference type="EC" id="3.3.2.1" evidence="1"/>
<accession>A0A410WB16</accession>
<gene>
    <name evidence="1" type="primary">dhbB</name>
    <name evidence="1" type="ORF">CPELA_09395</name>
</gene>
<dbReference type="AlphaFoldDB" id="A0A410WB16"/>
<name>A0A410WB16_9CORY</name>
<dbReference type="Proteomes" id="UP000288929">
    <property type="component" value="Chromosome"/>
</dbReference>
<dbReference type="GO" id="GO:0008908">
    <property type="term" value="F:isochorismatase activity"/>
    <property type="evidence" value="ECO:0007669"/>
    <property type="project" value="UniProtKB-EC"/>
</dbReference>
<dbReference type="InterPro" id="IPR036380">
    <property type="entry name" value="Isochorismatase-like_sf"/>
</dbReference>
<organism evidence="1 2">
    <name type="scientific">Corynebacterium pelargi</name>
    <dbReference type="NCBI Taxonomy" id="1471400"/>
    <lineage>
        <taxon>Bacteria</taxon>
        <taxon>Bacillati</taxon>
        <taxon>Actinomycetota</taxon>
        <taxon>Actinomycetes</taxon>
        <taxon>Mycobacteriales</taxon>
        <taxon>Corynebacteriaceae</taxon>
        <taxon>Corynebacterium</taxon>
    </lineage>
</organism>
<reference evidence="1 2" key="1">
    <citation type="submission" date="2019-01" db="EMBL/GenBank/DDBJ databases">
        <authorList>
            <person name="Ruckert C."/>
            <person name="Busche T."/>
            <person name="Kalinowski J."/>
        </authorList>
    </citation>
    <scope>NUCLEOTIDE SEQUENCE [LARGE SCALE GENOMIC DNA]</scope>
    <source>
        <strain evidence="1 2">136/3</strain>
    </source>
</reference>
<sequence>MPIPAIAPYPLSSSEPLALLSTPNTAEQWTVDLNRCALLVHDMQNYFIEAYDRNQAPMATVLPNIQALISAADDAEVPVFYSVQPPEQKTARRGLLSDFWGKGMQTTQDAQVVEELTPLPHHHLLTKWRYSAFERTDLRQALAFEGRDQLIITGVYGHMGCQVSAVDAFMNDIQPFLVADGIADFSAEDHQRTLNWVAARCGKVVAANEALNALKARTHEVRL</sequence>
<dbReference type="Pfam" id="PF00857">
    <property type="entry name" value="Isochorismatase"/>
    <property type="match status" value="1"/>
</dbReference>
<dbReference type="RefSeq" id="WP_128890483.1">
    <property type="nucleotide sequence ID" value="NZ_BMCX01000002.1"/>
</dbReference>
<proteinExistence type="predicted"/>
<dbReference type="Gene3D" id="3.40.50.850">
    <property type="entry name" value="Isochorismatase-like"/>
    <property type="match status" value="1"/>
</dbReference>
<dbReference type="InterPro" id="IPR016291">
    <property type="entry name" value="Isochorismatase"/>
</dbReference>
<dbReference type="PRINTS" id="PR01398">
    <property type="entry name" value="ISCHRISMTASE"/>
</dbReference>
<protein>
    <submittedName>
        <fullName evidence="1">Isochorismatase</fullName>
        <ecNumber evidence="1">3.3.2.1</ecNumber>
    </submittedName>
</protein>
<dbReference type="InterPro" id="IPR050272">
    <property type="entry name" value="Isochorismatase-like_hydrls"/>
</dbReference>
<dbReference type="SUPFAM" id="SSF52499">
    <property type="entry name" value="Isochorismatase-like hydrolases"/>
    <property type="match status" value="1"/>
</dbReference>
<dbReference type="KEGG" id="cpeg:CPELA_09395"/>
<dbReference type="PANTHER" id="PTHR43540:SF3">
    <property type="entry name" value="ENTEROBACTIN SYNTHASE COMPONENT B"/>
    <property type="match status" value="1"/>
</dbReference>